<feature type="transmembrane region" description="Helical" evidence="1">
    <location>
        <begin position="35"/>
        <end position="59"/>
    </location>
</feature>
<accession>A0AB39SCV0</accession>
<reference evidence="2" key="1">
    <citation type="submission" date="2024-07" db="EMBL/GenBank/DDBJ databases">
        <authorList>
            <person name="Yu S.T."/>
        </authorList>
    </citation>
    <scope>NUCLEOTIDE SEQUENCE</scope>
    <source>
        <strain evidence="2">R35</strain>
    </source>
</reference>
<name>A0AB39SCV0_9ACTN</name>
<evidence type="ECO:0000313" key="2">
    <source>
        <dbReference type="EMBL" id="XDQ66057.1"/>
    </source>
</evidence>
<dbReference type="InterPro" id="IPR045639">
    <property type="entry name" value="DUF6408"/>
</dbReference>
<evidence type="ECO:0000256" key="1">
    <source>
        <dbReference type="SAM" id="Phobius"/>
    </source>
</evidence>
<gene>
    <name evidence="2" type="ORF">AB5J50_37275</name>
</gene>
<dbReference type="RefSeq" id="WP_369262983.1">
    <property type="nucleotide sequence ID" value="NZ_CP163440.1"/>
</dbReference>
<keyword evidence="1" id="KW-0812">Transmembrane</keyword>
<dbReference type="EMBL" id="CP163440">
    <property type="protein sequence ID" value="XDQ66057.1"/>
    <property type="molecule type" value="Genomic_DNA"/>
</dbReference>
<dbReference type="AlphaFoldDB" id="A0AB39SCV0"/>
<dbReference type="Pfam" id="PF19946">
    <property type="entry name" value="DUF6408"/>
    <property type="match status" value="1"/>
</dbReference>
<proteinExistence type="predicted"/>
<organism evidence="2">
    <name type="scientific">Streptomyces sp. R35</name>
    <dbReference type="NCBI Taxonomy" id="3238630"/>
    <lineage>
        <taxon>Bacteria</taxon>
        <taxon>Bacillati</taxon>
        <taxon>Actinomycetota</taxon>
        <taxon>Actinomycetes</taxon>
        <taxon>Kitasatosporales</taxon>
        <taxon>Streptomycetaceae</taxon>
        <taxon>Streptomyces</taxon>
    </lineage>
</organism>
<protein>
    <submittedName>
        <fullName evidence="2">DUF6408 family protein</fullName>
    </submittedName>
</protein>
<sequence>MPGRAVPAIPSSGLGVDTVNPVEYKPARRDRLREILVNVVVGVAVNLMVAALTAAAHLVF</sequence>
<keyword evidence="1" id="KW-0472">Membrane</keyword>
<keyword evidence="1" id="KW-1133">Transmembrane helix</keyword>